<dbReference type="CDD" id="cd01392">
    <property type="entry name" value="HTH_LacI"/>
    <property type="match status" value="1"/>
</dbReference>
<accession>A0A087BUT8</accession>
<keyword evidence="2" id="KW-0805">Transcription regulation</keyword>
<dbReference type="InterPro" id="IPR046335">
    <property type="entry name" value="LacI/GalR-like_sensor"/>
</dbReference>
<evidence type="ECO:0000256" key="3">
    <source>
        <dbReference type="ARBA" id="ARBA00023125"/>
    </source>
</evidence>
<organism evidence="6 7">
    <name type="scientific">Bifidobacterium mongoliense DSM 21395</name>
    <dbReference type="NCBI Taxonomy" id="1437603"/>
    <lineage>
        <taxon>Bacteria</taxon>
        <taxon>Bacillati</taxon>
        <taxon>Actinomycetota</taxon>
        <taxon>Actinomycetes</taxon>
        <taxon>Bifidobacteriales</taxon>
        <taxon>Bifidobacteriaceae</taxon>
        <taxon>Bifidobacterium</taxon>
    </lineage>
</organism>
<dbReference type="CDD" id="cd06288">
    <property type="entry name" value="PBP1_sucrose_transcription_regulator"/>
    <property type="match status" value="1"/>
</dbReference>
<dbReference type="InterPro" id="IPR010982">
    <property type="entry name" value="Lambda_DNA-bd_dom_sf"/>
</dbReference>
<protein>
    <submittedName>
        <fullName evidence="6">LacI family transcription regulator</fullName>
    </submittedName>
</protein>
<feature type="domain" description="HTH lacI-type" evidence="5">
    <location>
        <begin position="2"/>
        <end position="58"/>
    </location>
</feature>
<evidence type="ECO:0000256" key="4">
    <source>
        <dbReference type="ARBA" id="ARBA00023163"/>
    </source>
</evidence>
<proteinExistence type="predicted"/>
<dbReference type="Pfam" id="PF00356">
    <property type="entry name" value="LacI"/>
    <property type="match status" value="1"/>
</dbReference>
<dbReference type="PANTHER" id="PTHR30146:SF148">
    <property type="entry name" value="HTH-TYPE TRANSCRIPTIONAL REPRESSOR PURR-RELATED"/>
    <property type="match status" value="1"/>
</dbReference>
<gene>
    <name evidence="6" type="ORF">BMON_1330</name>
</gene>
<dbReference type="InterPro" id="IPR000843">
    <property type="entry name" value="HTH_LacI"/>
</dbReference>
<keyword evidence="1" id="KW-0678">Repressor</keyword>
<dbReference type="Gene3D" id="1.10.260.40">
    <property type="entry name" value="lambda repressor-like DNA-binding domains"/>
    <property type="match status" value="1"/>
</dbReference>
<name>A0A087BUT8_9BIFI</name>
<dbReference type="Pfam" id="PF13377">
    <property type="entry name" value="Peripla_BP_3"/>
    <property type="match status" value="1"/>
</dbReference>
<evidence type="ECO:0000256" key="1">
    <source>
        <dbReference type="ARBA" id="ARBA00022491"/>
    </source>
</evidence>
<dbReference type="SUPFAM" id="SSF47413">
    <property type="entry name" value="lambda repressor-like DNA-binding domains"/>
    <property type="match status" value="1"/>
</dbReference>
<comment type="caution">
    <text evidence="6">The sequence shown here is derived from an EMBL/GenBank/DDBJ whole genome shotgun (WGS) entry which is preliminary data.</text>
</comment>
<dbReference type="AlphaFoldDB" id="A0A087BUT8"/>
<dbReference type="Proteomes" id="UP000029082">
    <property type="component" value="Unassembled WGS sequence"/>
</dbReference>
<dbReference type="SUPFAM" id="SSF53822">
    <property type="entry name" value="Periplasmic binding protein-like I"/>
    <property type="match status" value="1"/>
</dbReference>
<keyword evidence="3" id="KW-0238">DNA-binding</keyword>
<dbReference type="Gene3D" id="3.40.50.2300">
    <property type="match status" value="2"/>
</dbReference>
<dbReference type="EMBL" id="JGZE01000021">
    <property type="protein sequence ID" value="KFI74788.1"/>
    <property type="molecule type" value="Genomic_DNA"/>
</dbReference>
<dbReference type="GO" id="GO:0000976">
    <property type="term" value="F:transcription cis-regulatory region binding"/>
    <property type="evidence" value="ECO:0007669"/>
    <property type="project" value="TreeGrafter"/>
</dbReference>
<dbReference type="OrthoDB" id="9798934at2"/>
<keyword evidence="4" id="KW-0804">Transcription</keyword>
<evidence type="ECO:0000256" key="2">
    <source>
        <dbReference type="ARBA" id="ARBA00023015"/>
    </source>
</evidence>
<dbReference type="STRING" id="1437603.GCA_000771525_00306"/>
<dbReference type="InterPro" id="IPR028082">
    <property type="entry name" value="Peripla_BP_I"/>
</dbReference>
<keyword evidence="7" id="KW-1185">Reference proteome</keyword>
<sequence length="349" mass="38245">MVTMKEIADSLGISKSTVSLVLAGKDAKRVSPELSARVRSRAAEMGYVFNNLASSLRTNRTRMLGFISDDIATTPYAGRLILGAQDAAGALGYMLLTVNSNGSEESRASEIDGLKQYGVDGFLFACMYNRFTHLPEGLKESSTVIVDAAERDGAAPSIRPDEEAIGRTATARLLDAGCRRIAFIGSHGPMEAQRGRLAGYRHELHDHAVAFNPDLVVNVEMGRDGVDKVHDLVEREHPDGFFCFNDARAWYVYEEAARRGLNVGTDISVVGVDNHQMLAEMLSPKLSTIELPHYEMGYWGILKLVEIVEGRRLDDARIPTMRAPLPSLDERAAEIPCTLVDKESVCARC</sequence>
<dbReference type="PANTHER" id="PTHR30146">
    <property type="entry name" value="LACI-RELATED TRANSCRIPTIONAL REPRESSOR"/>
    <property type="match status" value="1"/>
</dbReference>
<dbReference type="GeneID" id="93094864"/>
<dbReference type="GO" id="GO:0003700">
    <property type="term" value="F:DNA-binding transcription factor activity"/>
    <property type="evidence" value="ECO:0007669"/>
    <property type="project" value="TreeGrafter"/>
</dbReference>
<evidence type="ECO:0000313" key="6">
    <source>
        <dbReference type="EMBL" id="KFI74788.1"/>
    </source>
</evidence>
<evidence type="ECO:0000259" key="5">
    <source>
        <dbReference type="PROSITE" id="PS50932"/>
    </source>
</evidence>
<reference evidence="6 7" key="1">
    <citation type="submission" date="2014-03" db="EMBL/GenBank/DDBJ databases">
        <title>Genomics of Bifidobacteria.</title>
        <authorList>
            <person name="Ventura M."/>
            <person name="Milani C."/>
            <person name="Lugli G.A."/>
        </authorList>
    </citation>
    <scope>NUCLEOTIDE SEQUENCE [LARGE SCALE GENOMIC DNA]</scope>
    <source>
        <strain evidence="6 7">DSM 21395</strain>
    </source>
</reference>
<dbReference type="PROSITE" id="PS50932">
    <property type="entry name" value="HTH_LACI_2"/>
    <property type="match status" value="1"/>
</dbReference>
<dbReference type="eggNOG" id="COG1609">
    <property type="taxonomic scope" value="Bacteria"/>
</dbReference>
<dbReference type="SMART" id="SM00354">
    <property type="entry name" value="HTH_LACI"/>
    <property type="match status" value="1"/>
</dbReference>
<dbReference type="RefSeq" id="WP_033513170.1">
    <property type="nucleotide sequence ID" value="NZ_JDUO01000011.1"/>
</dbReference>
<evidence type="ECO:0000313" key="7">
    <source>
        <dbReference type="Proteomes" id="UP000029082"/>
    </source>
</evidence>